<sequence>MSGEALWNIIISGLSSSGVELQTTTGLWFKSASNDGRLYVDRATDNEPPSELSMQRSISKKDFLFVHSYYDRWVNGESGVRREVSRRSRNTAYIFALIDRFGN</sequence>
<dbReference type="Proteomes" id="UP000563151">
    <property type="component" value="Unassembled WGS sequence"/>
</dbReference>
<dbReference type="RefSeq" id="WP_173680565.1">
    <property type="nucleotide sequence ID" value="NZ_JAAZWO010000017.1"/>
</dbReference>
<dbReference type="AlphaFoldDB" id="A0A923J2M3"/>
<name>A0A923J2M3_CLOTT</name>
<proteinExistence type="predicted"/>
<dbReference type="EMBL" id="JAAZWO010000017">
    <property type="protein sequence ID" value="MBC2398738.1"/>
    <property type="molecule type" value="Genomic_DNA"/>
</dbReference>
<evidence type="ECO:0000313" key="2">
    <source>
        <dbReference type="Proteomes" id="UP000563151"/>
    </source>
</evidence>
<evidence type="ECO:0000313" key="1">
    <source>
        <dbReference type="EMBL" id="MBC2398738.1"/>
    </source>
</evidence>
<organism evidence="1 2">
    <name type="scientific">Clostridium tetanomorphum</name>
    <dbReference type="NCBI Taxonomy" id="1553"/>
    <lineage>
        <taxon>Bacteria</taxon>
        <taxon>Bacillati</taxon>
        <taxon>Bacillota</taxon>
        <taxon>Clostridia</taxon>
        <taxon>Eubacteriales</taxon>
        <taxon>Clostridiaceae</taxon>
        <taxon>Clostridium</taxon>
    </lineage>
</organism>
<keyword evidence="2" id="KW-1185">Reference proteome</keyword>
<comment type="caution">
    <text evidence="1">The sequence shown here is derived from an EMBL/GenBank/DDBJ whole genome shotgun (WGS) entry which is preliminary data.</text>
</comment>
<reference evidence="1 2" key="1">
    <citation type="submission" date="2020-04" db="EMBL/GenBank/DDBJ databases">
        <title>Genomic insights into acetone-butanol-ethanol (ABE) fermentation by sequencing solventogenic clostridia strains.</title>
        <authorList>
            <person name="Brown S."/>
        </authorList>
    </citation>
    <scope>NUCLEOTIDE SEQUENCE [LARGE SCALE GENOMIC DNA]</scope>
    <source>
        <strain evidence="1 2">DJ011</strain>
    </source>
</reference>
<gene>
    <name evidence="1" type="ORF">HGG79_13280</name>
</gene>
<accession>A0A923J2M3</accession>
<protein>
    <submittedName>
        <fullName evidence="1">Uncharacterized protein</fullName>
    </submittedName>
</protein>